<dbReference type="PaxDb" id="67767-A0A0J7MSI0"/>
<evidence type="ECO:0000256" key="1">
    <source>
        <dbReference type="SAM" id="SignalP"/>
    </source>
</evidence>
<keyword evidence="3" id="KW-1185">Reference proteome</keyword>
<reference evidence="2 3" key="1">
    <citation type="submission" date="2015-04" db="EMBL/GenBank/DDBJ databases">
        <title>Lasius niger genome sequencing.</title>
        <authorList>
            <person name="Konorov E.A."/>
            <person name="Nikitin M.A."/>
            <person name="Kirill M.V."/>
            <person name="Chang P."/>
        </authorList>
    </citation>
    <scope>NUCLEOTIDE SEQUENCE [LARGE SCALE GENOMIC DNA]</scope>
    <source>
        <tissue evidence="2">Whole</tissue>
    </source>
</reference>
<accession>A0A0J7MSI0</accession>
<comment type="caution">
    <text evidence="2">The sequence shown here is derived from an EMBL/GenBank/DDBJ whole genome shotgun (WGS) entry which is preliminary data.</text>
</comment>
<evidence type="ECO:0000313" key="3">
    <source>
        <dbReference type="Proteomes" id="UP000036403"/>
    </source>
</evidence>
<keyword evidence="1" id="KW-0732">Signal</keyword>
<proteinExistence type="predicted"/>
<name>A0A0J7MSI0_LASNI</name>
<organism evidence="2 3">
    <name type="scientific">Lasius niger</name>
    <name type="common">Black garden ant</name>
    <dbReference type="NCBI Taxonomy" id="67767"/>
    <lineage>
        <taxon>Eukaryota</taxon>
        <taxon>Metazoa</taxon>
        <taxon>Ecdysozoa</taxon>
        <taxon>Arthropoda</taxon>
        <taxon>Hexapoda</taxon>
        <taxon>Insecta</taxon>
        <taxon>Pterygota</taxon>
        <taxon>Neoptera</taxon>
        <taxon>Endopterygota</taxon>
        <taxon>Hymenoptera</taxon>
        <taxon>Apocrita</taxon>
        <taxon>Aculeata</taxon>
        <taxon>Formicoidea</taxon>
        <taxon>Formicidae</taxon>
        <taxon>Formicinae</taxon>
        <taxon>Lasius</taxon>
        <taxon>Lasius</taxon>
    </lineage>
</organism>
<protein>
    <recommendedName>
        <fullName evidence="4">Secreted protein</fullName>
    </recommendedName>
</protein>
<sequence length="96" mass="10383">MGAAAVVAAAAAVCAWAMLTDRASDKAIDNTHRFMNYLSSLICEFVCGLVKMASDLDQSAHTEPKVCMVRPVRIYTMELRTAVIAPVLSHPSRDLS</sequence>
<gene>
    <name evidence="2" type="ORF">RF55_19937</name>
</gene>
<evidence type="ECO:0000313" key="2">
    <source>
        <dbReference type="EMBL" id="KMQ83475.1"/>
    </source>
</evidence>
<dbReference type="AlphaFoldDB" id="A0A0J7MSI0"/>
<evidence type="ECO:0008006" key="4">
    <source>
        <dbReference type="Google" id="ProtNLM"/>
    </source>
</evidence>
<dbReference type="Proteomes" id="UP000036403">
    <property type="component" value="Unassembled WGS sequence"/>
</dbReference>
<dbReference type="EMBL" id="LBMM01019694">
    <property type="protein sequence ID" value="KMQ83475.1"/>
    <property type="molecule type" value="Genomic_DNA"/>
</dbReference>
<feature type="signal peptide" evidence="1">
    <location>
        <begin position="1"/>
        <end position="17"/>
    </location>
</feature>
<feature type="chain" id="PRO_5005291110" description="Secreted protein" evidence="1">
    <location>
        <begin position="18"/>
        <end position="96"/>
    </location>
</feature>